<evidence type="ECO:0000313" key="2">
    <source>
        <dbReference type="Proteomes" id="UP000887540"/>
    </source>
</evidence>
<feature type="compositionally biased region" description="Polar residues" evidence="1">
    <location>
        <begin position="230"/>
        <end position="246"/>
    </location>
</feature>
<feature type="compositionally biased region" description="Polar residues" evidence="1">
    <location>
        <begin position="10"/>
        <end position="24"/>
    </location>
</feature>
<feature type="compositionally biased region" description="Acidic residues" evidence="1">
    <location>
        <begin position="25"/>
        <end position="37"/>
    </location>
</feature>
<dbReference type="AlphaFoldDB" id="A0A914DKP2"/>
<feature type="compositionally biased region" description="Basic and acidic residues" evidence="1">
    <location>
        <begin position="197"/>
        <end position="210"/>
    </location>
</feature>
<sequence length="246" mass="27405">MGDPEVPVEESQQVAVIPSVATNENLDDQFDDLEESEAAPREDTPVPIEIEENVSDAKMTLFEKRPVSQLSFGSLSDIFDAQSGNHTHSHTSIISESILDDMEENTNDKIESALNLADQNGILLSQDPIFVSEHKESPEELVVNEQESREVFNVKQWRKNGGEQPPKLVIEGPEAIRSLVIQDRVINEHKKSSEIDAELLDKDDSVKSDVDNSPQISPKRSRVEGFNKNFGETSGFGQQQFGQAIY</sequence>
<accession>A0A914DKP2</accession>
<keyword evidence="2" id="KW-1185">Reference proteome</keyword>
<reference evidence="3" key="1">
    <citation type="submission" date="2022-11" db="UniProtKB">
        <authorList>
            <consortium name="WormBaseParasite"/>
        </authorList>
    </citation>
    <scope>IDENTIFICATION</scope>
</reference>
<dbReference type="WBParaSite" id="ACRNAN_scaffold28150.g11028.t1">
    <property type="protein sequence ID" value="ACRNAN_scaffold28150.g11028.t1"/>
    <property type="gene ID" value="ACRNAN_scaffold28150.g11028"/>
</dbReference>
<name>A0A914DKP2_9BILA</name>
<organism evidence="2 3">
    <name type="scientific">Acrobeloides nanus</name>
    <dbReference type="NCBI Taxonomy" id="290746"/>
    <lineage>
        <taxon>Eukaryota</taxon>
        <taxon>Metazoa</taxon>
        <taxon>Ecdysozoa</taxon>
        <taxon>Nematoda</taxon>
        <taxon>Chromadorea</taxon>
        <taxon>Rhabditida</taxon>
        <taxon>Tylenchina</taxon>
        <taxon>Cephalobomorpha</taxon>
        <taxon>Cephaloboidea</taxon>
        <taxon>Cephalobidae</taxon>
        <taxon>Acrobeloides</taxon>
    </lineage>
</organism>
<protein>
    <submittedName>
        <fullName evidence="3">Uncharacterized protein</fullName>
    </submittedName>
</protein>
<feature type="region of interest" description="Disordered" evidence="1">
    <location>
        <begin position="1"/>
        <end position="47"/>
    </location>
</feature>
<evidence type="ECO:0000256" key="1">
    <source>
        <dbReference type="SAM" id="MobiDB-lite"/>
    </source>
</evidence>
<feature type="region of interest" description="Disordered" evidence="1">
    <location>
        <begin position="197"/>
        <end position="246"/>
    </location>
</feature>
<dbReference type="Proteomes" id="UP000887540">
    <property type="component" value="Unplaced"/>
</dbReference>
<evidence type="ECO:0000313" key="3">
    <source>
        <dbReference type="WBParaSite" id="ACRNAN_scaffold28150.g11028.t1"/>
    </source>
</evidence>
<proteinExistence type="predicted"/>